<feature type="compositionally biased region" description="Basic and acidic residues" evidence="2">
    <location>
        <begin position="204"/>
        <end position="250"/>
    </location>
</feature>
<name>A0A0B7N7R7_9FUNG</name>
<dbReference type="GO" id="GO:0000398">
    <property type="term" value="P:mRNA splicing, via spliceosome"/>
    <property type="evidence" value="ECO:0007669"/>
    <property type="project" value="TreeGrafter"/>
</dbReference>
<feature type="compositionally biased region" description="Basic and acidic residues" evidence="2">
    <location>
        <begin position="15"/>
        <end position="24"/>
    </location>
</feature>
<dbReference type="EMBL" id="LN725636">
    <property type="protein sequence ID" value="CEP11049.1"/>
    <property type="molecule type" value="Genomic_DNA"/>
</dbReference>
<evidence type="ECO:0008006" key="7">
    <source>
        <dbReference type="Google" id="ProtNLM"/>
    </source>
</evidence>
<sequence length="696" mass="80099">MGDHKHKKEKKSSKREHQDSSSSRDHKKHRKSSSSRRKAEREEEIDYSDPSLWVEAGGTSSEMTPADYLTSQQNADKAKEQTYDVLSMPREQDARHGWMLDGGLDFGDMGLARIKKEDKPKPNPDFPKVSERELNQYLVQGTKLENYPEEKKRSIKFGDAGSNWRMMKLKRAKEQAEEEGRPLREVGIEKYGSLEKFEEALAEREYLDGRKSGRRVDARHNRDKNYNGHRDDERKNARVDRSSRDNDRGPRYVFADTDSQQKSFKRPEVPRHPSPPPHASSKSTPTSTPVPIILQTIMPVQSEALTRDHLNKLNAKIVKARLMGADNADALEKEYQLELEKFEQAENTVHVLPSLDSQGRLYDYAMKQGNPEQEALKGKKRYEGTHDNLTGERLRYGTSDDTLSLAEMVRQERGGNSRVSNTDMEFANRIMADASFENNLDYMDDKADIMASKKGATEEQKMRRAIADYKRTQDTLSRCKFCYQNGNPPQLAMISLGTACYLALPNVQELTPGNCLIVPVQHVSSTLECDDDIWTEIRNFQKCLMKMFHEQGKGVVFMETVINLRQQRHAVIEAIPIPYGVYEDAPAYFKEAIMASGEEWSQHKKVIDTSVRGFRNSMVPNLPYFHVWFGLDKGYGHVIEDSKDFPYWFGKEVIAGMMDIGPELWRKPRYHHSADNHARQQEFLKSWEKWDWTAAL</sequence>
<proteinExistence type="inferred from homology"/>
<protein>
    <recommendedName>
        <fullName evidence="7">Cwf19-like C-terminal domain-containing protein</fullName>
    </recommendedName>
</protein>
<organism evidence="5 6">
    <name type="scientific">Parasitella parasitica</name>
    <dbReference type="NCBI Taxonomy" id="35722"/>
    <lineage>
        <taxon>Eukaryota</taxon>
        <taxon>Fungi</taxon>
        <taxon>Fungi incertae sedis</taxon>
        <taxon>Mucoromycota</taxon>
        <taxon>Mucoromycotina</taxon>
        <taxon>Mucoromycetes</taxon>
        <taxon>Mucorales</taxon>
        <taxon>Mucorineae</taxon>
        <taxon>Mucoraceae</taxon>
        <taxon>Parasitella</taxon>
    </lineage>
</organism>
<feature type="compositionally biased region" description="Basic and acidic residues" evidence="2">
    <location>
        <begin position="172"/>
        <end position="189"/>
    </location>
</feature>
<feature type="compositionally biased region" description="Basic residues" evidence="2">
    <location>
        <begin position="1"/>
        <end position="14"/>
    </location>
</feature>
<comment type="similarity">
    <text evidence="1">Belongs to the CWF19 family.</text>
</comment>
<evidence type="ECO:0000256" key="2">
    <source>
        <dbReference type="SAM" id="MobiDB-lite"/>
    </source>
</evidence>
<dbReference type="GO" id="GO:0071014">
    <property type="term" value="C:post-mRNA release spliceosomal complex"/>
    <property type="evidence" value="ECO:0007669"/>
    <property type="project" value="TreeGrafter"/>
</dbReference>
<feature type="region of interest" description="Disordered" evidence="2">
    <location>
        <begin position="168"/>
        <end position="189"/>
    </location>
</feature>
<accession>A0A0B7N7R7</accession>
<dbReference type="Pfam" id="PF04677">
    <property type="entry name" value="CwfJ_C_1"/>
    <property type="match status" value="1"/>
</dbReference>
<dbReference type="SUPFAM" id="SSF54197">
    <property type="entry name" value="HIT-like"/>
    <property type="match status" value="1"/>
</dbReference>
<dbReference type="STRING" id="35722.A0A0B7N7R7"/>
<feature type="domain" description="Cwf19-like protein C-terminal" evidence="3">
    <location>
        <begin position="599"/>
        <end position="693"/>
    </location>
</feature>
<dbReference type="PANTHER" id="PTHR12072:SF5">
    <property type="entry name" value="CWF19-LIKE PROTEIN 2"/>
    <property type="match status" value="1"/>
</dbReference>
<dbReference type="InterPro" id="IPR040194">
    <property type="entry name" value="Cwf19-like"/>
</dbReference>
<gene>
    <name evidence="5" type="primary">PARPA_04850.1 scaffold 15694</name>
</gene>
<dbReference type="Proteomes" id="UP000054107">
    <property type="component" value="Unassembled WGS sequence"/>
</dbReference>
<dbReference type="InterPro" id="IPR036265">
    <property type="entry name" value="HIT-like_sf"/>
</dbReference>
<feature type="compositionally biased region" description="Low complexity" evidence="2">
    <location>
        <begin position="279"/>
        <end position="289"/>
    </location>
</feature>
<evidence type="ECO:0000313" key="5">
    <source>
        <dbReference type="EMBL" id="CEP11049.1"/>
    </source>
</evidence>
<evidence type="ECO:0000259" key="4">
    <source>
        <dbReference type="Pfam" id="PF04677"/>
    </source>
</evidence>
<evidence type="ECO:0000259" key="3">
    <source>
        <dbReference type="Pfam" id="PF04676"/>
    </source>
</evidence>
<dbReference type="Pfam" id="PF04676">
    <property type="entry name" value="CwfJ_C_2"/>
    <property type="match status" value="1"/>
</dbReference>
<feature type="compositionally biased region" description="Basic residues" evidence="2">
    <location>
        <begin position="25"/>
        <end position="38"/>
    </location>
</feature>
<evidence type="ECO:0000256" key="1">
    <source>
        <dbReference type="ARBA" id="ARBA00006795"/>
    </source>
</evidence>
<feature type="compositionally biased region" description="Polar residues" evidence="2">
    <location>
        <begin position="58"/>
        <end position="75"/>
    </location>
</feature>
<feature type="region of interest" description="Disordered" evidence="2">
    <location>
        <begin position="1"/>
        <end position="82"/>
    </location>
</feature>
<dbReference type="AlphaFoldDB" id="A0A0B7N7R7"/>
<dbReference type="Gene3D" id="3.30.428.10">
    <property type="entry name" value="HIT-like"/>
    <property type="match status" value="1"/>
</dbReference>
<evidence type="ECO:0000313" key="6">
    <source>
        <dbReference type="Proteomes" id="UP000054107"/>
    </source>
</evidence>
<feature type="domain" description="Cwf19-like C-terminal" evidence="4">
    <location>
        <begin position="468"/>
        <end position="590"/>
    </location>
</feature>
<keyword evidence="6" id="KW-1185">Reference proteome</keyword>
<dbReference type="InterPro" id="IPR006768">
    <property type="entry name" value="Cwf19-like_C_dom-1"/>
</dbReference>
<dbReference type="PANTHER" id="PTHR12072">
    <property type="entry name" value="CWF19, CELL CYCLE CONTROL PROTEIN"/>
    <property type="match status" value="1"/>
</dbReference>
<feature type="region of interest" description="Disordered" evidence="2">
    <location>
        <begin position="204"/>
        <end position="289"/>
    </location>
</feature>
<dbReference type="InterPro" id="IPR006767">
    <property type="entry name" value="Cwf19-like_C_dom-2"/>
</dbReference>
<reference evidence="5 6" key="1">
    <citation type="submission" date="2014-09" db="EMBL/GenBank/DDBJ databases">
        <authorList>
            <person name="Ellenberger Sabrina"/>
        </authorList>
    </citation>
    <scope>NUCLEOTIDE SEQUENCE [LARGE SCALE GENOMIC DNA]</scope>
    <source>
        <strain evidence="5 6">CBS 412.66</strain>
    </source>
</reference>
<dbReference type="OrthoDB" id="2113965at2759"/>